<dbReference type="OrthoDB" id="6234674at2759"/>
<dbReference type="CDD" id="cd00096">
    <property type="entry name" value="Ig"/>
    <property type="match status" value="2"/>
</dbReference>
<feature type="signal peptide" evidence="3">
    <location>
        <begin position="1"/>
        <end position="26"/>
    </location>
</feature>
<feature type="chain" id="PRO_5026700645" description="Protein turtle" evidence="3">
    <location>
        <begin position="27"/>
        <end position="688"/>
    </location>
</feature>
<dbReference type="Gene3D" id="2.60.40.10">
    <property type="entry name" value="Immunoglobulins"/>
    <property type="match status" value="5"/>
</dbReference>
<keyword evidence="7" id="KW-1185">Reference proteome</keyword>
<evidence type="ECO:0008006" key="8">
    <source>
        <dbReference type="Google" id="ProtNLM"/>
    </source>
</evidence>
<dbReference type="InterPro" id="IPR003598">
    <property type="entry name" value="Ig_sub2"/>
</dbReference>
<dbReference type="AlphaFoldDB" id="A0A6L2PF86"/>
<evidence type="ECO:0000313" key="7">
    <source>
        <dbReference type="Proteomes" id="UP000502823"/>
    </source>
</evidence>
<dbReference type="Pfam" id="PF07686">
    <property type="entry name" value="V-set"/>
    <property type="match status" value="1"/>
</dbReference>
<accession>A0A6L2PF86</accession>
<evidence type="ECO:0000313" key="6">
    <source>
        <dbReference type="EMBL" id="GFG29225.1"/>
    </source>
</evidence>
<dbReference type="PANTHER" id="PTHR44170:SF56">
    <property type="entry name" value="FIBRONECTIN TYPE-III DOMAIN-CONTAINING PROTEIN"/>
    <property type="match status" value="1"/>
</dbReference>
<dbReference type="Proteomes" id="UP000502823">
    <property type="component" value="Unassembled WGS sequence"/>
</dbReference>
<organism evidence="6 7">
    <name type="scientific">Coptotermes formosanus</name>
    <name type="common">Formosan subterranean termite</name>
    <dbReference type="NCBI Taxonomy" id="36987"/>
    <lineage>
        <taxon>Eukaryota</taxon>
        <taxon>Metazoa</taxon>
        <taxon>Ecdysozoa</taxon>
        <taxon>Arthropoda</taxon>
        <taxon>Hexapoda</taxon>
        <taxon>Insecta</taxon>
        <taxon>Pterygota</taxon>
        <taxon>Neoptera</taxon>
        <taxon>Polyneoptera</taxon>
        <taxon>Dictyoptera</taxon>
        <taxon>Blattodea</taxon>
        <taxon>Blattoidea</taxon>
        <taxon>Termitoidae</taxon>
        <taxon>Rhinotermitidae</taxon>
        <taxon>Coptotermes</taxon>
    </lineage>
</organism>
<sequence length="688" mass="76053">MDASSGSVRSFYSAVLLFLIGPGSISTLLEEEKQATMLSSKVGEYVVFNCPVDFPHDYIVPYILRWNKEGTLVFSSYEGGLNATEGYAGRISLVSADSSYGKGSINLTNIRESDGGWYECSVFFPNRTPSTRLNGTWFHLAVEGGTLLTIPPINQTTRAGEPAHFTCVSKDKDAVATWYKDGVPLGNIPDMTNRFFINNGSLTISPTDVADPGEYTCEIKNSLGDTQTASAYLNVQYKAKVVKTLAEVYLPYGRSGILDCHFLSNPPLTNIRWEKDGFLFDPYNVPGVFYRKNGSLYFTKVNESHSGHYTCTPGNELGTDGPSPPINVIVQRPPMFKIVPHNLYLRKPGETIELPCDAVDGDDNHKPKIAWLRKDSLALPLDRIKMHNGNLTIRNLKDSDRGLYQCVASNEAATISSDTEIMIDNVAPRAPYNLSATSTENSVTLTWVPGFERPKAEYSICQGQVLAATFWVMLMGSKSYNASVHASTPLGQFQQIGPPRNVSVTLTVDGYLVTWQPPEFGSDELRTYRVRWTQPSREYIYGSAETQDTSFLVPSLEEDKTYYFEVLAVSHNNHEAVSAKYVLHVPGYRQIRAVAVRVAVAERTVIFPEVFGTFALSELVAVRGMQYRSQLIATSSRDIVHAARRAPSSDGRTNSAACHTCSVEADVGQSRQRDYPTVVSGRVKDNKV</sequence>
<dbReference type="PANTHER" id="PTHR44170">
    <property type="entry name" value="PROTEIN SIDEKICK"/>
    <property type="match status" value="1"/>
</dbReference>
<dbReference type="GO" id="GO:0098609">
    <property type="term" value="P:cell-cell adhesion"/>
    <property type="evidence" value="ECO:0007669"/>
    <property type="project" value="TreeGrafter"/>
</dbReference>
<dbReference type="PROSITE" id="PS50835">
    <property type="entry name" value="IG_LIKE"/>
    <property type="match status" value="4"/>
</dbReference>
<evidence type="ECO:0000259" key="5">
    <source>
        <dbReference type="PROSITE" id="PS50853"/>
    </source>
</evidence>
<protein>
    <recommendedName>
        <fullName evidence="8">Protein turtle</fullName>
    </recommendedName>
</protein>
<dbReference type="InterPro" id="IPR013783">
    <property type="entry name" value="Ig-like_fold"/>
</dbReference>
<dbReference type="InterPro" id="IPR003961">
    <property type="entry name" value="FN3_dom"/>
</dbReference>
<evidence type="ECO:0000256" key="3">
    <source>
        <dbReference type="SAM" id="SignalP"/>
    </source>
</evidence>
<feature type="domain" description="Ig-like" evidence="4">
    <location>
        <begin position="334"/>
        <end position="422"/>
    </location>
</feature>
<dbReference type="InterPro" id="IPR007110">
    <property type="entry name" value="Ig-like_dom"/>
</dbReference>
<feature type="domain" description="Ig-like" evidence="4">
    <location>
        <begin position="22"/>
        <end position="122"/>
    </location>
</feature>
<dbReference type="Pfam" id="PF07679">
    <property type="entry name" value="I-set"/>
    <property type="match status" value="1"/>
</dbReference>
<dbReference type="SUPFAM" id="SSF48726">
    <property type="entry name" value="Immunoglobulin"/>
    <property type="match status" value="4"/>
</dbReference>
<dbReference type="EMBL" id="BLKM01000120">
    <property type="protein sequence ID" value="GFG29225.1"/>
    <property type="molecule type" value="Genomic_DNA"/>
</dbReference>
<comment type="caution">
    <text evidence="6">The sequence shown here is derived from an EMBL/GenBank/DDBJ whole genome shotgun (WGS) entry which is preliminary data.</text>
</comment>
<dbReference type="InterPro" id="IPR036116">
    <property type="entry name" value="FN3_sf"/>
</dbReference>
<dbReference type="CDD" id="cd00063">
    <property type="entry name" value="FN3"/>
    <property type="match status" value="1"/>
</dbReference>
<dbReference type="InterPro" id="IPR013106">
    <property type="entry name" value="Ig_V-set"/>
</dbReference>
<keyword evidence="2" id="KW-1015">Disulfide bond</keyword>
<evidence type="ECO:0000256" key="2">
    <source>
        <dbReference type="ARBA" id="ARBA00023157"/>
    </source>
</evidence>
<proteinExistence type="predicted"/>
<dbReference type="SMART" id="SM00408">
    <property type="entry name" value="IGc2"/>
    <property type="match status" value="4"/>
</dbReference>
<dbReference type="FunCoup" id="A0A6L2PF86">
    <property type="interactions" value="55"/>
</dbReference>
<name>A0A6L2PF86_COPFO</name>
<dbReference type="SUPFAM" id="SSF49265">
    <property type="entry name" value="Fibronectin type III"/>
    <property type="match status" value="1"/>
</dbReference>
<dbReference type="InterPro" id="IPR013098">
    <property type="entry name" value="Ig_I-set"/>
</dbReference>
<keyword evidence="1" id="KW-0677">Repeat</keyword>
<dbReference type="GO" id="GO:0009653">
    <property type="term" value="P:anatomical structure morphogenesis"/>
    <property type="evidence" value="ECO:0007669"/>
    <property type="project" value="UniProtKB-ARBA"/>
</dbReference>
<dbReference type="FunFam" id="2.60.40.10:FF:001149">
    <property type="entry name" value="Turtle, isoform H"/>
    <property type="match status" value="1"/>
</dbReference>
<evidence type="ECO:0000259" key="4">
    <source>
        <dbReference type="PROSITE" id="PS50835"/>
    </source>
</evidence>
<feature type="domain" description="Fibronectin type-III" evidence="5">
    <location>
        <begin position="498"/>
        <end position="588"/>
    </location>
</feature>
<dbReference type="Pfam" id="PF13927">
    <property type="entry name" value="Ig_3"/>
    <property type="match status" value="1"/>
</dbReference>
<dbReference type="Pfam" id="PF00041">
    <property type="entry name" value="fn3"/>
    <property type="match status" value="1"/>
</dbReference>
<dbReference type="PROSITE" id="PS50853">
    <property type="entry name" value="FN3"/>
    <property type="match status" value="1"/>
</dbReference>
<feature type="domain" description="Ig-like" evidence="4">
    <location>
        <begin position="239"/>
        <end position="329"/>
    </location>
</feature>
<dbReference type="SMART" id="SM00409">
    <property type="entry name" value="IG"/>
    <property type="match status" value="4"/>
</dbReference>
<dbReference type="InterPro" id="IPR036179">
    <property type="entry name" value="Ig-like_dom_sf"/>
</dbReference>
<keyword evidence="3" id="KW-0732">Signal</keyword>
<dbReference type="Pfam" id="PF13895">
    <property type="entry name" value="Ig_2"/>
    <property type="match status" value="1"/>
</dbReference>
<reference evidence="7" key="1">
    <citation type="submission" date="2020-01" db="EMBL/GenBank/DDBJ databases">
        <title>Draft genome sequence of the Termite Coptotermes fromosanus.</title>
        <authorList>
            <person name="Itakura S."/>
            <person name="Yosikawa Y."/>
            <person name="Umezawa K."/>
        </authorList>
    </citation>
    <scope>NUCLEOTIDE SEQUENCE [LARGE SCALE GENOMIC DNA]</scope>
</reference>
<feature type="domain" description="Ig-like" evidence="4">
    <location>
        <begin position="129"/>
        <end position="234"/>
    </location>
</feature>
<dbReference type="InterPro" id="IPR003599">
    <property type="entry name" value="Ig_sub"/>
</dbReference>
<dbReference type="SMART" id="SM00060">
    <property type="entry name" value="FN3"/>
    <property type="match status" value="2"/>
</dbReference>
<evidence type="ECO:0000256" key="1">
    <source>
        <dbReference type="ARBA" id="ARBA00022737"/>
    </source>
</evidence>
<dbReference type="GO" id="GO:0030154">
    <property type="term" value="P:cell differentiation"/>
    <property type="evidence" value="ECO:0007669"/>
    <property type="project" value="UniProtKB-ARBA"/>
</dbReference>
<dbReference type="InParanoid" id="A0A6L2PF86"/>
<gene>
    <name evidence="6" type="ORF">Cfor_09745</name>
</gene>